<feature type="compositionally biased region" description="Basic and acidic residues" evidence="1">
    <location>
        <begin position="120"/>
        <end position="140"/>
    </location>
</feature>
<dbReference type="Pfam" id="PF24035">
    <property type="entry name" value="DUF7344"/>
    <property type="match status" value="1"/>
</dbReference>
<proteinExistence type="predicted"/>
<sequence length="140" mass="15011">MPRSDDTEGGTNERRPPTEGSESADGSDARLPASVVADLRASDRRRRVLARLDDCDGPIPVSDLARLVVAADRGKSPGDVPVDVVERVREDLFQRHLPKLIATGVVSYNSLVGTVELASDDPRLLGDDGGDRVDDPPTLE</sequence>
<dbReference type="OrthoDB" id="240916at2157"/>
<dbReference type="eggNOG" id="arCOG03828">
    <property type="taxonomic scope" value="Archaea"/>
</dbReference>
<dbReference type="Proteomes" id="UP000011626">
    <property type="component" value="Unassembled WGS sequence"/>
</dbReference>
<feature type="region of interest" description="Disordered" evidence="1">
    <location>
        <begin position="119"/>
        <end position="140"/>
    </location>
</feature>
<feature type="compositionally biased region" description="Basic and acidic residues" evidence="1">
    <location>
        <begin position="1"/>
        <end position="17"/>
    </location>
</feature>
<organism evidence="3 4">
    <name type="scientific">Halosimplex carlsbadense 2-9-1</name>
    <dbReference type="NCBI Taxonomy" id="797114"/>
    <lineage>
        <taxon>Archaea</taxon>
        <taxon>Methanobacteriati</taxon>
        <taxon>Methanobacteriota</taxon>
        <taxon>Stenosarchaea group</taxon>
        <taxon>Halobacteria</taxon>
        <taxon>Halobacteriales</taxon>
        <taxon>Haloarculaceae</taxon>
        <taxon>Halosimplex</taxon>
    </lineage>
</organism>
<accession>M0CNQ4</accession>
<dbReference type="EMBL" id="AOIU01000031">
    <property type="protein sequence ID" value="ELZ24273.1"/>
    <property type="molecule type" value="Genomic_DNA"/>
</dbReference>
<comment type="caution">
    <text evidence="3">The sequence shown here is derived from an EMBL/GenBank/DDBJ whole genome shotgun (WGS) entry which is preliminary data.</text>
</comment>
<gene>
    <name evidence="3" type="ORF">C475_13527</name>
</gene>
<evidence type="ECO:0000256" key="1">
    <source>
        <dbReference type="SAM" id="MobiDB-lite"/>
    </source>
</evidence>
<evidence type="ECO:0000259" key="2">
    <source>
        <dbReference type="Pfam" id="PF24035"/>
    </source>
</evidence>
<feature type="region of interest" description="Disordered" evidence="1">
    <location>
        <begin position="1"/>
        <end position="33"/>
    </location>
</feature>
<dbReference type="RefSeq" id="WP_006884377.1">
    <property type="nucleotide sequence ID" value="NZ_AOIU01000031.1"/>
</dbReference>
<dbReference type="AlphaFoldDB" id="M0CNQ4"/>
<feature type="domain" description="DUF7344" evidence="2">
    <location>
        <begin position="41"/>
        <end position="116"/>
    </location>
</feature>
<evidence type="ECO:0000313" key="3">
    <source>
        <dbReference type="EMBL" id="ELZ24273.1"/>
    </source>
</evidence>
<keyword evidence="4" id="KW-1185">Reference proteome</keyword>
<name>M0CNQ4_9EURY</name>
<dbReference type="STRING" id="797114.C475_13527"/>
<dbReference type="InterPro" id="IPR055768">
    <property type="entry name" value="DUF7344"/>
</dbReference>
<protein>
    <recommendedName>
        <fullName evidence="2">DUF7344 domain-containing protein</fullName>
    </recommendedName>
</protein>
<reference evidence="3 4" key="1">
    <citation type="journal article" date="2014" name="PLoS Genet.">
        <title>Phylogenetically driven sequencing of extremely halophilic archaea reveals strategies for static and dynamic osmo-response.</title>
        <authorList>
            <person name="Becker E.A."/>
            <person name="Seitzer P.M."/>
            <person name="Tritt A."/>
            <person name="Larsen D."/>
            <person name="Krusor M."/>
            <person name="Yao A.I."/>
            <person name="Wu D."/>
            <person name="Madern D."/>
            <person name="Eisen J.A."/>
            <person name="Darling A.E."/>
            <person name="Facciotti M.T."/>
        </authorList>
    </citation>
    <scope>NUCLEOTIDE SEQUENCE [LARGE SCALE GENOMIC DNA]</scope>
    <source>
        <strain evidence="3 4">2-9-1</strain>
    </source>
</reference>
<evidence type="ECO:0000313" key="4">
    <source>
        <dbReference type="Proteomes" id="UP000011626"/>
    </source>
</evidence>